<dbReference type="SUPFAM" id="SSF55166">
    <property type="entry name" value="Hedgehog/DD-peptidase"/>
    <property type="match status" value="1"/>
</dbReference>
<dbReference type="GO" id="GO:0005886">
    <property type="term" value="C:plasma membrane"/>
    <property type="evidence" value="ECO:0007669"/>
    <property type="project" value="UniProtKB-SubCell"/>
</dbReference>
<evidence type="ECO:0000256" key="16">
    <source>
        <dbReference type="ARBA" id="ARBA00023034"/>
    </source>
</evidence>
<comment type="subunit">
    <text evidence="20">Multimer.</text>
</comment>
<evidence type="ECO:0000256" key="12">
    <source>
        <dbReference type="ARBA" id="ARBA00022813"/>
    </source>
</evidence>
<dbReference type="AlphaFoldDB" id="A0A556TW54"/>
<evidence type="ECO:0000256" key="2">
    <source>
        <dbReference type="ARBA" id="ARBA00004613"/>
    </source>
</evidence>
<keyword evidence="17 23" id="KW-0472">Membrane</keyword>
<evidence type="ECO:0000256" key="6">
    <source>
        <dbReference type="ARBA" id="ARBA00022525"/>
    </source>
</evidence>
<sequence length="508" mass="55499">MGSCGHGCCGEETQSLPSDQHHSNSILPILPPNLRPAMPILLTESSKAPPFEERIRAVFLSIMVLGEHVCGVAMFTCGQICYTALLSLRLHIEGVMRVPAVLGLLVACALICAPVSEACGPGRGYGKRRPPKKLTPLNYKQFIPNVAEKTLGASGRLEGKITRNSERFKELTPNYNPDIIFKDEENTGADRLMTQRCKDKLNALAISVMNLWSGVKLRVTEGWDEDGNHFEESLHYEGRAVDITTSDRDRNKYGMLARLAVEAGFDWVYYESKAHVHCSVKSEHSVAAKTGGCFPGGALVSLENGSRKAMQDLQLGDRVLASSHGDGSGQLVFSEVIGFLDRQSSARMLFYTIETESGAALSLTAAHLVFVTEGNCMGPAPRGLLRTVFASQVQLGQCVVLAQGSGPEGRLSRVIRVQLREDMGVFAPLTLHGTVVVNDIVSSCYAAVDEHWLAHSAFGPLRALYRWGGPMGHQAEGVHWYSSLLHWIGTHILDPKHFHPWSVEASDR</sequence>
<dbReference type="PROSITE" id="PS50817">
    <property type="entry name" value="INTEIN_N_TER"/>
    <property type="match status" value="1"/>
</dbReference>
<dbReference type="InterPro" id="IPR001657">
    <property type="entry name" value="Hedgehog"/>
</dbReference>
<dbReference type="GO" id="GO:0007267">
    <property type="term" value="P:cell-cell signaling"/>
    <property type="evidence" value="ECO:0007669"/>
    <property type="project" value="InterPro"/>
</dbReference>
<dbReference type="GO" id="GO:0016740">
    <property type="term" value="F:transferase activity"/>
    <property type="evidence" value="ECO:0007669"/>
    <property type="project" value="UniProtKB-KW"/>
</dbReference>
<keyword evidence="4 23" id="KW-0217">Developmental protein</keyword>
<dbReference type="PANTHER" id="PTHR11889:SF39">
    <property type="entry name" value="INDIAN HEDGEHOG PROTEIN"/>
    <property type="match status" value="1"/>
</dbReference>
<keyword evidence="7 23" id="KW-0645">Protease</keyword>
<keyword evidence="10 23" id="KW-0732">Signal</keyword>
<dbReference type="InterPro" id="IPR006141">
    <property type="entry name" value="Intein_N"/>
</dbReference>
<dbReference type="FunFam" id="3.30.1380.10:FF:000001">
    <property type="entry name" value="Indian hedgehog"/>
    <property type="match status" value="1"/>
</dbReference>
<dbReference type="Pfam" id="PF01085">
    <property type="entry name" value="HH_signal"/>
    <property type="match status" value="1"/>
</dbReference>
<proteinExistence type="inferred from homology"/>
<dbReference type="GO" id="GO:0005509">
    <property type="term" value="F:calcium ion binding"/>
    <property type="evidence" value="ECO:0007669"/>
    <property type="project" value="TreeGrafter"/>
</dbReference>
<comment type="subcellular location">
    <subcellularLocation>
        <location evidence="1">Endoplasmic reticulum membrane</location>
    </subcellularLocation>
    <subcellularLocation>
        <location evidence="2">Secreted</location>
    </subcellularLocation>
</comment>
<comment type="subunit">
    <text evidence="21">Interacts with BOC and CDON. Interacts with PTCH1. Interacts with glypican GPC3.</text>
</comment>
<comment type="function">
    <molecule>Protein hedgehog</molecule>
    <text evidence="23">The C-terminal part of the hedgehog protein precursor displays an autoproteolysis activity that results in the cleavage of the full-length protein into two parts (N-product and C-product). In addition, the C-terminal part displays a cholesterol transferase activity that results by the covalent attachment of a cholesterol moiety to the C-terminal of the newly generated N-product.</text>
</comment>
<keyword evidence="18" id="KW-0564">Palmitate</keyword>
<dbReference type="Gene3D" id="3.30.1380.10">
    <property type="match status" value="1"/>
</dbReference>
<dbReference type="GO" id="GO:0055002">
    <property type="term" value="P:striated muscle cell development"/>
    <property type="evidence" value="ECO:0007669"/>
    <property type="project" value="UniProtKB-ARBA"/>
</dbReference>
<dbReference type="GO" id="GO:0007417">
    <property type="term" value="P:central nervous system development"/>
    <property type="evidence" value="ECO:0007669"/>
    <property type="project" value="UniProtKB-ARBA"/>
</dbReference>
<evidence type="ECO:0000256" key="19">
    <source>
        <dbReference type="ARBA" id="ARBA00023288"/>
    </source>
</evidence>
<evidence type="ECO:0000256" key="4">
    <source>
        <dbReference type="ARBA" id="ARBA00022473"/>
    </source>
</evidence>
<keyword evidence="14" id="KW-0862">Zinc</keyword>
<feature type="domain" description="Hint" evidence="25">
    <location>
        <begin position="291"/>
        <end position="403"/>
    </location>
</feature>
<evidence type="ECO:0000256" key="15">
    <source>
        <dbReference type="ARBA" id="ARBA00022837"/>
    </source>
</evidence>
<keyword evidence="16 23" id="KW-0333">Golgi apparatus</keyword>
<evidence type="ECO:0000256" key="7">
    <source>
        <dbReference type="ARBA" id="ARBA00022670"/>
    </source>
</evidence>
<name>A0A556TW54_BAGYA</name>
<dbReference type="PRINTS" id="PR00632">
    <property type="entry name" value="SONICHHOG"/>
</dbReference>
<evidence type="ECO:0000256" key="10">
    <source>
        <dbReference type="ARBA" id="ARBA00022729"/>
    </source>
</evidence>
<gene>
    <name evidence="26" type="ORF">Baya_5608</name>
</gene>
<dbReference type="InterPro" id="IPR003586">
    <property type="entry name" value="Hint_dom_C"/>
</dbReference>
<keyword evidence="6" id="KW-0964">Secreted</keyword>
<dbReference type="SUPFAM" id="SSF51294">
    <property type="entry name" value="Hedgehog/intein (Hint) domain"/>
    <property type="match status" value="1"/>
</dbReference>
<evidence type="ECO:0000256" key="14">
    <source>
        <dbReference type="ARBA" id="ARBA00022833"/>
    </source>
</evidence>
<comment type="catalytic activity">
    <reaction evidence="22">
        <text>glycyl-L-cysteinyl-[protein] + cholesterol + H(+) = [protein]-C-terminal glycyl cholesterol ester + N-terminal L-cysteinyl-[protein]</text>
        <dbReference type="Rhea" id="RHEA:59504"/>
        <dbReference type="Rhea" id="RHEA-COMP:12707"/>
        <dbReference type="Rhea" id="RHEA-COMP:15369"/>
        <dbReference type="Rhea" id="RHEA-COMP:15374"/>
        <dbReference type="ChEBI" id="CHEBI:15378"/>
        <dbReference type="ChEBI" id="CHEBI:16113"/>
        <dbReference type="ChEBI" id="CHEBI:65250"/>
        <dbReference type="ChEBI" id="CHEBI:143135"/>
        <dbReference type="ChEBI" id="CHEBI:143140"/>
    </reaction>
    <physiologicalReaction direction="left-to-right" evidence="22">
        <dbReference type="Rhea" id="RHEA:59505"/>
    </physiologicalReaction>
</comment>
<organism evidence="26 27">
    <name type="scientific">Bagarius yarrelli</name>
    <name type="common">Goonch</name>
    <name type="synonym">Bagrus yarrelli</name>
    <dbReference type="NCBI Taxonomy" id="175774"/>
    <lineage>
        <taxon>Eukaryota</taxon>
        <taxon>Metazoa</taxon>
        <taxon>Chordata</taxon>
        <taxon>Craniata</taxon>
        <taxon>Vertebrata</taxon>
        <taxon>Euteleostomi</taxon>
        <taxon>Actinopterygii</taxon>
        <taxon>Neopterygii</taxon>
        <taxon>Teleostei</taxon>
        <taxon>Ostariophysi</taxon>
        <taxon>Siluriformes</taxon>
        <taxon>Sisoridae</taxon>
        <taxon>Sisorinae</taxon>
        <taxon>Bagarius</taxon>
    </lineage>
</organism>
<dbReference type="InterPro" id="IPR050387">
    <property type="entry name" value="Hedgehog_Signaling"/>
</dbReference>
<evidence type="ECO:0000256" key="5">
    <source>
        <dbReference type="ARBA" id="ARBA00022475"/>
    </source>
</evidence>
<keyword evidence="11 23" id="KW-0378">Hydrolase</keyword>
<dbReference type="GO" id="GO:0016540">
    <property type="term" value="P:protein autoprocessing"/>
    <property type="evidence" value="ECO:0007669"/>
    <property type="project" value="InterPro"/>
</dbReference>
<dbReference type="PANTHER" id="PTHR11889">
    <property type="entry name" value="HEDGEHOG"/>
    <property type="match status" value="1"/>
</dbReference>
<keyword evidence="19" id="KW-0449">Lipoprotein</keyword>
<comment type="function">
    <molecule>Protein hedgehog N-product</molecule>
    <text evidence="23">The dually lipidated hedgehog protein N-product is a morphogen which is essential for a variety of patterning events during development.</text>
</comment>
<dbReference type="GO" id="GO:0005789">
    <property type="term" value="C:endoplasmic reticulum membrane"/>
    <property type="evidence" value="ECO:0007669"/>
    <property type="project" value="UniProtKB-SubCell"/>
</dbReference>
<dbReference type="GO" id="GO:0007224">
    <property type="term" value="P:smoothened signaling pathway"/>
    <property type="evidence" value="ECO:0007669"/>
    <property type="project" value="TreeGrafter"/>
</dbReference>
<evidence type="ECO:0000256" key="9">
    <source>
        <dbReference type="ARBA" id="ARBA00022723"/>
    </source>
</evidence>
<accession>A0A556TW54</accession>
<keyword evidence="8" id="KW-0808">Transferase</keyword>
<feature type="domain" description="Hint" evidence="24">
    <location>
        <begin position="406"/>
        <end position="450"/>
    </location>
</feature>
<evidence type="ECO:0000256" key="13">
    <source>
        <dbReference type="ARBA" id="ARBA00022824"/>
    </source>
</evidence>
<dbReference type="GO" id="GO:0010468">
    <property type="term" value="P:regulation of gene expression"/>
    <property type="evidence" value="ECO:0007669"/>
    <property type="project" value="TreeGrafter"/>
</dbReference>
<dbReference type="Pfam" id="PF01079">
    <property type="entry name" value="Hint"/>
    <property type="match status" value="1"/>
</dbReference>
<dbReference type="Gene3D" id="2.170.16.10">
    <property type="entry name" value="Hedgehog/Intein (Hint) domain"/>
    <property type="match status" value="1"/>
</dbReference>
<evidence type="ECO:0000259" key="24">
    <source>
        <dbReference type="SMART" id="SM00305"/>
    </source>
</evidence>
<dbReference type="FunFam" id="2.170.16.10:FF:000001">
    <property type="entry name" value="Indian hedgehog"/>
    <property type="match status" value="1"/>
</dbReference>
<dbReference type="SMART" id="SM00305">
    <property type="entry name" value="HintC"/>
    <property type="match status" value="1"/>
</dbReference>
<evidence type="ECO:0000256" key="22">
    <source>
        <dbReference type="ARBA" id="ARBA00048589"/>
    </source>
</evidence>
<evidence type="ECO:0000256" key="18">
    <source>
        <dbReference type="ARBA" id="ARBA00023139"/>
    </source>
</evidence>
<evidence type="ECO:0000313" key="27">
    <source>
        <dbReference type="Proteomes" id="UP000319801"/>
    </source>
</evidence>
<keyword evidence="9" id="KW-0479">Metal-binding</keyword>
<dbReference type="GO" id="GO:0008233">
    <property type="term" value="F:peptidase activity"/>
    <property type="evidence" value="ECO:0007669"/>
    <property type="project" value="UniProtKB-UniRule"/>
</dbReference>
<dbReference type="SMART" id="SM00306">
    <property type="entry name" value="HintN"/>
    <property type="match status" value="1"/>
</dbReference>
<keyword evidence="13 23" id="KW-0256">Endoplasmic reticulum</keyword>
<dbReference type="InterPro" id="IPR000320">
    <property type="entry name" value="Hedgehog_signalling_dom"/>
</dbReference>
<comment type="similarity">
    <text evidence="3 23">Belongs to the hedgehog family.</text>
</comment>
<dbReference type="OrthoDB" id="5212at2759"/>
<evidence type="ECO:0000313" key="26">
    <source>
        <dbReference type="EMBL" id="TSK92894.1"/>
    </source>
</evidence>
<keyword evidence="15" id="KW-0106">Calcium</keyword>
<keyword evidence="27" id="KW-1185">Reference proteome</keyword>
<dbReference type="InterPro" id="IPR003587">
    <property type="entry name" value="Hint_dom_N"/>
</dbReference>
<evidence type="ECO:0000256" key="3">
    <source>
        <dbReference type="ARBA" id="ARBA00010649"/>
    </source>
</evidence>
<evidence type="ECO:0000259" key="25">
    <source>
        <dbReference type="SMART" id="SM00306"/>
    </source>
</evidence>
<comment type="caution">
    <text evidence="26">The sequence shown here is derived from an EMBL/GenBank/DDBJ whole genome shotgun (WGS) entry which is preliminary data.</text>
</comment>
<protein>
    <recommendedName>
        <fullName evidence="23">Hedgehog protein</fullName>
    </recommendedName>
</protein>
<dbReference type="EMBL" id="VCAZ01000023">
    <property type="protein sequence ID" value="TSK92894.1"/>
    <property type="molecule type" value="Genomic_DNA"/>
</dbReference>
<evidence type="ECO:0000256" key="20">
    <source>
        <dbReference type="ARBA" id="ARBA00034131"/>
    </source>
</evidence>
<dbReference type="GO" id="GO:0005615">
    <property type="term" value="C:extracellular space"/>
    <property type="evidence" value="ECO:0007669"/>
    <property type="project" value="TreeGrafter"/>
</dbReference>
<evidence type="ECO:0000256" key="1">
    <source>
        <dbReference type="ARBA" id="ARBA00004586"/>
    </source>
</evidence>
<dbReference type="GO" id="GO:0001708">
    <property type="term" value="P:cell fate specification"/>
    <property type="evidence" value="ECO:0007669"/>
    <property type="project" value="TreeGrafter"/>
</dbReference>
<keyword evidence="5 23" id="KW-1003">Cell membrane</keyword>
<dbReference type="CDD" id="cd00081">
    <property type="entry name" value="Hint"/>
    <property type="match status" value="1"/>
</dbReference>
<dbReference type="InterPro" id="IPR036844">
    <property type="entry name" value="Hint_dom_sf"/>
</dbReference>
<comment type="subcellular location">
    <molecule>Sonic hedgehog protein</molecule>
    <subcellularLocation>
        <location evidence="23">Endoplasmic reticulum membrane</location>
    </subcellularLocation>
    <subcellularLocation>
        <location evidence="23">Golgi apparatus membrane</location>
    </subcellularLocation>
</comment>
<reference evidence="26 27" key="1">
    <citation type="journal article" date="2019" name="Genome Biol. Evol.">
        <title>Whole-Genome Sequencing of the Giant Devil Catfish, Bagarius yarrelli.</title>
        <authorList>
            <person name="Jiang W."/>
            <person name="Lv Y."/>
            <person name="Cheng L."/>
            <person name="Yang K."/>
            <person name="Chao B."/>
            <person name="Wang X."/>
            <person name="Li Y."/>
            <person name="Pan X."/>
            <person name="You X."/>
            <person name="Zhang Y."/>
            <person name="Yang J."/>
            <person name="Li J."/>
            <person name="Zhang X."/>
            <person name="Liu S."/>
            <person name="Sun C."/>
            <person name="Yang J."/>
            <person name="Shi Q."/>
        </authorList>
    </citation>
    <scope>NUCLEOTIDE SEQUENCE [LARGE SCALE GENOMIC DNA]</scope>
    <source>
        <strain evidence="26">JWS20170419001</strain>
        <tissue evidence="26">Muscle</tissue>
    </source>
</reference>
<dbReference type="InterPro" id="IPR009045">
    <property type="entry name" value="Zn_M74/Hedgehog-like"/>
</dbReference>
<evidence type="ECO:0000256" key="23">
    <source>
        <dbReference type="RuleBase" id="RU280812"/>
    </source>
</evidence>
<dbReference type="GO" id="GO:0042063">
    <property type="term" value="P:gliogenesis"/>
    <property type="evidence" value="ECO:0007669"/>
    <property type="project" value="UniProtKB-ARBA"/>
</dbReference>
<evidence type="ECO:0000256" key="21">
    <source>
        <dbReference type="ARBA" id="ARBA00046976"/>
    </source>
</evidence>
<comment type="subcellular location">
    <molecule>Protein hedgehog N-product</molecule>
    <subcellularLocation>
        <location evidence="23">Cell membrane</location>
        <topology evidence="23">Lipid-anchor</topology>
    </subcellularLocation>
</comment>
<dbReference type="GO" id="GO:0000139">
    <property type="term" value="C:Golgi membrane"/>
    <property type="evidence" value="ECO:0007669"/>
    <property type="project" value="UniProtKB-SubCell"/>
</dbReference>
<evidence type="ECO:0000256" key="17">
    <source>
        <dbReference type="ARBA" id="ARBA00023136"/>
    </source>
</evidence>
<dbReference type="GO" id="GO:0016539">
    <property type="term" value="P:intein-mediated protein splicing"/>
    <property type="evidence" value="ECO:0007669"/>
    <property type="project" value="InterPro"/>
</dbReference>
<dbReference type="InterPro" id="IPR001767">
    <property type="entry name" value="Hedgehog_Hint"/>
</dbReference>
<keyword evidence="12 23" id="KW-0068">Autocatalytic cleavage</keyword>
<evidence type="ECO:0000256" key="8">
    <source>
        <dbReference type="ARBA" id="ARBA00022679"/>
    </source>
</evidence>
<dbReference type="GO" id="GO:0005113">
    <property type="term" value="F:patched binding"/>
    <property type="evidence" value="ECO:0007669"/>
    <property type="project" value="TreeGrafter"/>
</dbReference>
<dbReference type="Proteomes" id="UP000319801">
    <property type="component" value="Unassembled WGS sequence"/>
</dbReference>
<evidence type="ECO:0000256" key="11">
    <source>
        <dbReference type="ARBA" id="ARBA00022801"/>
    </source>
</evidence>